<evidence type="ECO:0000313" key="1">
    <source>
        <dbReference type="EMBL" id="DAF87037.1"/>
    </source>
</evidence>
<proteinExistence type="predicted"/>
<sequence length="226" mass="25232">MTITIHAQGAERKRLVQTISDWLGVPAKYCGAPTFNYVVDYFTIDRNGSLSFDDRADSEVIERLLQHIYDEGFDIGQSHTDAEDEPCTVCISMPRSLFTDGDLENLKALIAAKGGLIKKALGVPDLPLEITDTKVSFPWFPATPIPDEMKAYDTFICKLCEMARTQKRVTSTEKPTDNEKYAFRCFLLRLGFIGDEYKGARKILLRNLAGSSAFKGGQSKEAEPCE</sequence>
<name>A0A8S5TXV2_9CAUD</name>
<dbReference type="EMBL" id="BK015957">
    <property type="protein sequence ID" value="DAF87037.1"/>
    <property type="molecule type" value="Genomic_DNA"/>
</dbReference>
<accession>A0A8S5TXV2</accession>
<reference evidence="1" key="1">
    <citation type="journal article" date="2021" name="Proc. Natl. Acad. Sci. U.S.A.">
        <title>A Catalog of Tens of Thousands of Viruses from Human Metagenomes Reveals Hidden Associations with Chronic Diseases.</title>
        <authorList>
            <person name="Tisza M.J."/>
            <person name="Buck C.B."/>
        </authorList>
    </citation>
    <scope>NUCLEOTIDE SEQUENCE</scope>
    <source>
        <strain evidence="1">Ctgyi6</strain>
    </source>
</reference>
<protein>
    <submittedName>
        <fullName evidence="1">Putative amidoligase enzyme</fullName>
    </submittedName>
</protein>
<organism evidence="1">
    <name type="scientific">Siphoviridae sp. ctgyi6</name>
    <dbReference type="NCBI Taxonomy" id="2825610"/>
    <lineage>
        <taxon>Viruses</taxon>
        <taxon>Duplodnaviria</taxon>
        <taxon>Heunggongvirae</taxon>
        <taxon>Uroviricota</taxon>
        <taxon>Caudoviricetes</taxon>
    </lineage>
</organism>